<reference evidence="3" key="2">
    <citation type="submission" date="2016-01" db="EMBL/GenBank/DDBJ databases">
        <title>Complete genome sequence of Agromyces aureus AR33T and comparison with related organisms.</title>
        <authorList>
            <person name="Corretto E."/>
            <person name="Antonielli L."/>
            <person name="Sessitsch A."/>
            <person name="Brader G."/>
        </authorList>
    </citation>
    <scope>NUCLEOTIDE SEQUENCE [LARGE SCALE GENOMIC DNA]</scope>
    <source>
        <strain evidence="3">AR33</strain>
    </source>
</reference>
<protein>
    <recommendedName>
        <fullName evidence="1">Hemerythrin-like domain-containing protein</fullName>
    </recommendedName>
</protein>
<organism evidence="2 3">
    <name type="scientific">Agromyces aureus</name>
    <dbReference type="NCBI Taxonomy" id="453304"/>
    <lineage>
        <taxon>Bacteria</taxon>
        <taxon>Bacillati</taxon>
        <taxon>Actinomycetota</taxon>
        <taxon>Actinomycetes</taxon>
        <taxon>Micrococcales</taxon>
        <taxon>Microbacteriaceae</taxon>
        <taxon>Agromyces</taxon>
    </lineage>
</organism>
<sequence>MPAAALPSSGDAPTPGAKTCDASGMAEIHRLFKVGFGEGPALVTGVGEADAAHADVVGDHLAMLSTSLHAHHEGEDARLWGALEQRAPACAVHVERMKAHHAELLVHLVALDEALPAWRASGRRDDAASVLSALDGVNAALDVHLPDEEANIVPVMERTLTQQEVEWFGEHGRAATPKGKMFVQLGAILAAQPDGGDEWMRRNLPAPVRGIWRAFGRRTYERNRAQLLGTR</sequence>
<dbReference type="OrthoDB" id="5197650at2"/>
<keyword evidence="3" id="KW-1185">Reference proteome</keyword>
<dbReference type="Pfam" id="PF01814">
    <property type="entry name" value="Hemerythrin"/>
    <property type="match status" value="1"/>
</dbReference>
<dbReference type="AlphaFoldDB" id="A0A191WIT5"/>
<gene>
    <name evidence="2" type="ORF">ATC03_16815</name>
</gene>
<dbReference type="STRING" id="453304.ATC03_16815"/>
<evidence type="ECO:0000313" key="2">
    <source>
        <dbReference type="EMBL" id="ANJ28127.1"/>
    </source>
</evidence>
<dbReference type="InterPro" id="IPR012312">
    <property type="entry name" value="Hemerythrin-like"/>
</dbReference>
<evidence type="ECO:0000313" key="3">
    <source>
        <dbReference type="Proteomes" id="UP000078437"/>
    </source>
</evidence>
<dbReference type="CDD" id="cd12108">
    <property type="entry name" value="Hr-like"/>
    <property type="match status" value="1"/>
</dbReference>
<dbReference type="KEGG" id="agy:ATC03_16815"/>
<dbReference type="EMBL" id="CP013979">
    <property type="protein sequence ID" value="ANJ28127.1"/>
    <property type="molecule type" value="Genomic_DNA"/>
</dbReference>
<reference evidence="2 3" key="1">
    <citation type="journal article" date="2016" name="Int. J. Syst. Evol. Microbiol.">
        <title>Agromyces aureus sp. nov., isolated from the rhizosphere of Salix caprea L. grown in a heavy-metal-contaminated soil.</title>
        <authorList>
            <person name="Corretto E."/>
            <person name="Antonielli L."/>
            <person name="Sessitsch A."/>
            <person name="Compant S."/>
            <person name="Gorfer M."/>
            <person name="Kuffner M."/>
            <person name="Brader G."/>
        </authorList>
    </citation>
    <scope>NUCLEOTIDE SEQUENCE [LARGE SCALE GENOMIC DNA]</scope>
    <source>
        <strain evidence="2 3">AR33</strain>
    </source>
</reference>
<name>A0A191WIT5_9MICO</name>
<dbReference type="Proteomes" id="UP000078437">
    <property type="component" value="Chromosome"/>
</dbReference>
<proteinExistence type="predicted"/>
<accession>A0A191WIT5</accession>
<dbReference type="Gene3D" id="1.20.120.520">
    <property type="entry name" value="nmb1532 protein domain like"/>
    <property type="match status" value="1"/>
</dbReference>
<dbReference type="RefSeq" id="WP_067879630.1">
    <property type="nucleotide sequence ID" value="NZ_CP013979.1"/>
</dbReference>
<feature type="domain" description="Hemerythrin-like" evidence="1">
    <location>
        <begin position="49"/>
        <end position="154"/>
    </location>
</feature>
<evidence type="ECO:0000259" key="1">
    <source>
        <dbReference type="Pfam" id="PF01814"/>
    </source>
</evidence>